<dbReference type="InterPro" id="IPR011330">
    <property type="entry name" value="Glyco_hydro/deAcase_b/a-brl"/>
</dbReference>
<dbReference type="SUPFAM" id="SSF88713">
    <property type="entry name" value="Glycoside hydrolase/deacetylase"/>
    <property type="match status" value="1"/>
</dbReference>
<protein>
    <submittedName>
        <fullName evidence="2">Polysaccharide deacetylase</fullName>
    </submittedName>
</protein>
<evidence type="ECO:0000313" key="3">
    <source>
        <dbReference type="Proteomes" id="UP000189739"/>
    </source>
</evidence>
<dbReference type="STRING" id="1792845.BC343_09230"/>
<reference evidence="2 3" key="1">
    <citation type="submission" date="2016-07" db="EMBL/GenBank/DDBJ databases">
        <title>Genomic analysis of zinc-resistant bacterium Mucilaginibacter pedocola TBZ30.</title>
        <authorList>
            <person name="Huang J."/>
            <person name="Tang J."/>
        </authorList>
    </citation>
    <scope>NUCLEOTIDE SEQUENCE [LARGE SCALE GENOMIC DNA]</scope>
    <source>
        <strain evidence="2 3">TBZ30</strain>
    </source>
</reference>
<organism evidence="2 3">
    <name type="scientific">Mucilaginibacter pedocola</name>
    <dbReference type="NCBI Taxonomy" id="1792845"/>
    <lineage>
        <taxon>Bacteria</taxon>
        <taxon>Pseudomonadati</taxon>
        <taxon>Bacteroidota</taxon>
        <taxon>Sphingobacteriia</taxon>
        <taxon>Sphingobacteriales</taxon>
        <taxon>Sphingobacteriaceae</taxon>
        <taxon>Mucilaginibacter</taxon>
    </lineage>
</organism>
<evidence type="ECO:0000313" key="2">
    <source>
        <dbReference type="EMBL" id="OOQ58818.1"/>
    </source>
</evidence>
<dbReference type="Gene3D" id="3.20.20.370">
    <property type="entry name" value="Glycoside hydrolase/deacetylase"/>
    <property type="match status" value="1"/>
</dbReference>
<feature type="chain" id="PRO_5013046282" evidence="1">
    <location>
        <begin position="23"/>
        <end position="331"/>
    </location>
</feature>
<evidence type="ECO:0000256" key="1">
    <source>
        <dbReference type="SAM" id="SignalP"/>
    </source>
</evidence>
<gene>
    <name evidence="2" type="ORF">BC343_09230</name>
</gene>
<dbReference type="GO" id="GO:0005975">
    <property type="term" value="P:carbohydrate metabolic process"/>
    <property type="evidence" value="ECO:0007669"/>
    <property type="project" value="InterPro"/>
</dbReference>
<comment type="caution">
    <text evidence="2">The sequence shown here is derived from an EMBL/GenBank/DDBJ whole genome shotgun (WGS) entry which is preliminary data.</text>
</comment>
<dbReference type="CDD" id="cd10963">
    <property type="entry name" value="CE4_RC0012_like"/>
    <property type="match status" value="1"/>
</dbReference>
<dbReference type="RefSeq" id="WP_078349531.1">
    <property type="nucleotide sequence ID" value="NZ_MBTF01000023.1"/>
</dbReference>
<keyword evidence="1" id="KW-0732">Signal</keyword>
<accession>A0A1S9PE05</accession>
<proteinExistence type="predicted"/>
<keyword evidence="3" id="KW-1185">Reference proteome</keyword>
<dbReference type="OrthoDB" id="1331280at2"/>
<name>A0A1S9PE05_9SPHI</name>
<dbReference type="AlphaFoldDB" id="A0A1S9PE05"/>
<dbReference type="EMBL" id="MBTF01000023">
    <property type="protein sequence ID" value="OOQ58818.1"/>
    <property type="molecule type" value="Genomic_DNA"/>
</dbReference>
<feature type="signal peptide" evidence="1">
    <location>
        <begin position="1"/>
        <end position="22"/>
    </location>
</feature>
<sequence length="331" mass="37164">MPKLYLKILSLFLMLMAFCCRALGQSPYTPISNYRVYTGVAKGFGLNWVVLRSFENRSRQFLLLVNPQTMETRIDLATSYTVTPLDLEKCRSALKNTPYTKALAGAEKQSAALQDAGIETGLPKETGISLTADLCPSHRPLDRRIFTDIINGFKKVERPVPVALSVSGLWMLKHKPDLQWLKQLEQQHEIDITWINHSYNHRVSAKAPLKENFLLEPGTDMNYEVLQTEQAMIINGLLPSVFFRFPGLVSDQQLIYRITGFGLMPIGTDAWLAKGQQPHAGSIVLIHGNGNEPTGVADFIKLLGTKASAIAQKQWLLYDLRQTVDEDFESN</sequence>
<dbReference type="Proteomes" id="UP000189739">
    <property type="component" value="Unassembled WGS sequence"/>
</dbReference>